<sequence length="43" mass="4901">MKVCEVCGQEETLESSEDQWQASRLHICESCRTDRQSPSIGDE</sequence>
<gene>
    <name evidence="1" type="ORF">SD77_3234</name>
</gene>
<dbReference type="Proteomes" id="UP000031982">
    <property type="component" value="Unassembled WGS sequence"/>
</dbReference>
<dbReference type="EMBL" id="JXLP01000003">
    <property type="protein sequence ID" value="KIL79368.1"/>
    <property type="molecule type" value="Genomic_DNA"/>
</dbReference>
<keyword evidence="2" id="KW-1185">Reference proteome</keyword>
<organism evidence="1 2">
    <name type="scientific">Bacillus badius</name>
    <dbReference type="NCBI Taxonomy" id="1455"/>
    <lineage>
        <taxon>Bacteria</taxon>
        <taxon>Bacillati</taxon>
        <taxon>Bacillota</taxon>
        <taxon>Bacilli</taxon>
        <taxon>Bacillales</taxon>
        <taxon>Bacillaceae</taxon>
        <taxon>Pseudobacillus</taxon>
    </lineage>
</organism>
<dbReference type="RefSeq" id="WP_255211744.1">
    <property type="nucleotide sequence ID" value="NZ_BSSZ01000001.1"/>
</dbReference>
<name>A0ABR5AYR6_BACBA</name>
<accession>A0ABR5AYR6</accession>
<evidence type="ECO:0000313" key="1">
    <source>
        <dbReference type="EMBL" id="KIL79368.1"/>
    </source>
</evidence>
<proteinExistence type="predicted"/>
<reference evidence="1 2" key="1">
    <citation type="submission" date="2015-01" db="EMBL/GenBank/DDBJ databases">
        <title>Genome Assembly of Bacillus badius MTCC 1458.</title>
        <authorList>
            <person name="Verma A."/>
            <person name="Khatri I."/>
            <person name="Mual P."/>
            <person name="Subramanian S."/>
            <person name="Krishnamurthi S."/>
        </authorList>
    </citation>
    <scope>NUCLEOTIDE SEQUENCE [LARGE SCALE GENOMIC DNA]</scope>
    <source>
        <strain evidence="1 2">MTCC 1458</strain>
    </source>
</reference>
<comment type="caution">
    <text evidence="1">The sequence shown here is derived from an EMBL/GenBank/DDBJ whole genome shotgun (WGS) entry which is preliminary data.</text>
</comment>
<evidence type="ECO:0000313" key="2">
    <source>
        <dbReference type="Proteomes" id="UP000031982"/>
    </source>
</evidence>
<evidence type="ECO:0008006" key="3">
    <source>
        <dbReference type="Google" id="ProtNLM"/>
    </source>
</evidence>
<protein>
    <recommendedName>
        <fullName evidence="3">Small CPxCG-related zinc finger protein</fullName>
    </recommendedName>
</protein>